<keyword evidence="4" id="KW-1185">Reference proteome</keyword>
<evidence type="ECO:0000256" key="2">
    <source>
        <dbReference type="SAM" id="MobiDB-lite"/>
    </source>
</evidence>
<name>A0AAD6CV26_9EURO</name>
<dbReference type="SUPFAM" id="SSF55418">
    <property type="entry name" value="eIF4e-like"/>
    <property type="match status" value="1"/>
</dbReference>
<dbReference type="Pfam" id="PF08939">
    <property type="entry name" value="Bles03"/>
    <property type="match status" value="1"/>
</dbReference>
<dbReference type="Gene3D" id="3.30.760.10">
    <property type="entry name" value="RNA Cap, Translation Initiation Factor Eif4e"/>
    <property type="match status" value="1"/>
</dbReference>
<dbReference type="Proteomes" id="UP001220324">
    <property type="component" value="Unassembled WGS sequence"/>
</dbReference>
<accession>A0AAD6CV26</accession>
<sequence>MTSTALDLTETFSDESSFYGDENEQARLEEQVSTYNIEPYWSEYHPRLLSTIQNELRAPSTPKSEPSDSAMPDQGTDDLPSRLPLNKRGANESVTSFLARLPPSKTVLPGKDPWIWARGKANLTKNLESRDEATFIRKGTELLRAFEDTLSELRAAHDKSGAKTTAALTRKLTPLRRELEKNIFALARETGVIVGKWMLFPSPSEVDSTWKTLVTAMDEGTIRADAKVAADNASGSGQSRLICVYTPDFEDKKDVKEVLLMLQDQGLFEPRNGPIFYKCDAYTLLEITSKNEYGLKASLYSSRDLLK</sequence>
<gene>
    <name evidence="3" type="ORF">N7494_007941</name>
</gene>
<dbReference type="PANTHER" id="PTHR31977">
    <property type="entry name" value="UPF0696 PROTEIN C11ORF68"/>
    <property type="match status" value="1"/>
</dbReference>
<dbReference type="InterPro" id="IPR015034">
    <property type="entry name" value="Bles03"/>
</dbReference>
<dbReference type="AlphaFoldDB" id="A0AAD6CV26"/>
<proteinExistence type="inferred from homology"/>
<protein>
    <recommendedName>
        <fullName evidence="5">DUF1917-domain-containing protein</fullName>
    </recommendedName>
</protein>
<evidence type="ECO:0000313" key="4">
    <source>
        <dbReference type="Proteomes" id="UP001220324"/>
    </source>
</evidence>
<dbReference type="InterPro" id="IPR023398">
    <property type="entry name" value="TIF_eIF4e-like"/>
</dbReference>
<feature type="region of interest" description="Disordered" evidence="2">
    <location>
        <begin position="57"/>
        <end position="87"/>
    </location>
</feature>
<dbReference type="PANTHER" id="PTHR31977:SF1">
    <property type="entry name" value="UPF0696 PROTEIN C11ORF68"/>
    <property type="match status" value="1"/>
</dbReference>
<dbReference type="EMBL" id="JAQIZZ010000006">
    <property type="protein sequence ID" value="KAJ5538462.1"/>
    <property type="molecule type" value="Genomic_DNA"/>
</dbReference>
<evidence type="ECO:0000256" key="1">
    <source>
        <dbReference type="ARBA" id="ARBA00010568"/>
    </source>
</evidence>
<reference evidence="3 4" key="1">
    <citation type="journal article" date="2023" name="IMA Fungus">
        <title>Comparative genomic study of the Penicillium genus elucidates a diverse pangenome and 15 lateral gene transfer events.</title>
        <authorList>
            <person name="Petersen C."/>
            <person name="Sorensen T."/>
            <person name="Nielsen M.R."/>
            <person name="Sondergaard T.E."/>
            <person name="Sorensen J.L."/>
            <person name="Fitzpatrick D.A."/>
            <person name="Frisvad J.C."/>
            <person name="Nielsen K.L."/>
        </authorList>
    </citation>
    <scope>NUCLEOTIDE SEQUENCE [LARGE SCALE GENOMIC DNA]</scope>
    <source>
        <strain evidence="3 4">IBT 35679</strain>
    </source>
</reference>
<comment type="caution">
    <text evidence="3">The sequence shown here is derived from an EMBL/GenBank/DDBJ whole genome shotgun (WGS) entry which is preliminary data.</text>
</comment>
<comment type="similarity">
    <text evidence="1">Belongs to the UPF0696 family.</text>
</comment>
<organism evidence="3 4">
    <name type="scientific">Penicillium frequentans</name>
    <dbReference type="NCBI Taxonomy" id="3151616"/>
    <lineage>
        <taxon>Eukaryota</taxon>
        <taxon>Fungi</taxon>
        <taxon>Dikarya</taxon>
        <taxon>Ascomycota</taxon>
        <taxon>Pezizomycotina</taxon>
        <taxon>Eurotiomycetes</taxon>
        <taxon>Eurotiomycetidae</taxon>
        <taxon>Eurotiales</taxon>
        <taxon>Aspergillaceae</taxon>
        <taxon>Penicillium</taxon>
    </lineage>
</organism>
<evidence type="ECO:0000313" key="3">
    <source>
        <dbReference type="EMBL" id="KAJ5538462.1"/>
    </source>
</evidence>
<evidence type="ECO:0008006" key="5">
    <source>
        <dbReference type="Google" id="ProtNLM"/>
    </source>
</evidence>